<dbReference type="EC" id="3.1.4.37" evidence="3"/>
<comment type="function">
    <text evidence="1">Involved in the metabolism of ADP-ribose 1',2'-cyclic phosphate which is produced as a consequence of tRNA splicing.</text>
</comment>
<dbReference type="InterPro" id="IPR009097">
    <property type="entry name" value="Cyclic_Pdiesterase"/>
</dbReference>
<evidence type="ECO:0000313" key="5">
    <source>
        <dbReference type="EMBL" id="QLQ77851.1"/>
    </source>
</evidence>
<keyword evidence="6" id="KW-1185">Reference proteome</keyword>
<proteinExistence type="inferred from homology"/>
<accession>A0A7H9HKY8</accession>
<evidence type="ECO:0000256" key="1">
    <source>
        <dbReference type="ARBA" id="ARBA00003831"/>
    </source>
</evidence>
<dbReference type="EMBL" id="CP059267">
    <property type="protein sequence ID" value="QLQ77851.1"/>
    <property type="molecule type" value="Genomic_DNA"/>
</dbReference>
<dbReference type="AlphaFoldDB" id="A0A7H9HKY8"/>
<protein>
    <recommendedName>
        <fullName evidence="4">2',3'-cyclic-nucleotide 3'-phosphodiesterase</fullName>
        <ecNumber evidence="3">3.1.4.37</ecNumber>
    </recommendedName>
</protein>
<dbReference type="GO" id="GO:0004113">
    <property type="term" value="F:2',3'-cyclic-nucleotide 3'-phosphodiesterase activity"/>
    <property type="evidence" value="ECO:0007669"/>
    <property type="project" value="UniProtKB-EC"/>
</dbReference>
<gene>
    <name evidence="5" type="ORF">HG537_0A00980</name>
</gene>
<dbReference type="Gene3D" id="3.90.1140.10">
    <property type="entry name" value="Cyclic phosphodiesterase"/>
    <property type="match status" value="1"/>
</dbReference>
<evidence type="ECO:0000313" key="6">
    <source>
        <dbReference type="Proteomes" id="UP000510647"/>
    </source>
</evidence>
<reference evidence="5 6" key="1">
    <citation type="submission" date="2020-06" db="EMBL/GenBank/DDBJ databases">
        <title>The yeast mating-type switching endonuclease HO is a domesticated member of an unorthodox homing genetic element family.</title>
        <authorList>
            <person name="Coughlan A.Y."/>
            <person name="Lombardi L."/>
            <person name="Braun-Galleani S."/>
            <person name="Martos A.R."/>
            <person name="Galeote V."/>
            <person name="Bigey F."/>
            <person name="Dequin S."/>
            <person name="Byrne K.P."/>
            <person name="Wolfe K.H."/>
        </authorList>
    </citation>
    <scope>NUCLEOTIDE SEQUENCE [LARGE SCALE GENOMIC DNA]</scope>
    <source>
        <strain evidence="5 6">CBS2947</strain>
    </source>
</reference>
<evidence type="ECO:0000256" key="3">
    <source>
        <dbReference type="ARBA" id="ARBA00012317"/>
    </source>
</evidence>
<evidence type="ECO:0000256" key="2">
    <source>
        <dbReference type="ARBA" id="ARBA00006037"/>
    </source>
</evidence>
<dbReference type="OrthoDB" id="514292at2759"/>
<dbReference type="InterPro" id="IPR012386">
    <property type="entry name" value="Cyclic-nucl_3Pdiesterase"/>
</dbReference>
<dbReference type="PANTHER" id="PTHR28141:SF1">
    <property type="entry name" value="2',3'-CYCLIC-NUCLEOTIDE 3'-PHOSPHODIESTERASE"/>
    <property type="match status" value="1"/>
</dbReference>
<organism evidence="5 6">
    <name type="scientific">Torulaspora globosa</name>
    <dbReference type="NCBI Taxonomy" id="48254"/>
    <lineage>
        <taxon>Eukaryota</taxon>
        <taxon>Fungi</taxon>
        <taxon>Dikarya</taxon>
        <taxon>Ascomycota</taxon>
        <taxon>Saccharomycotina</taxon>
        <taxon>Saccharomycetes</taxon>
        <taxon>Saccharomycetales</taxon>
        <taxon>Saccharomycetaceae</taxon>
        <taxon>Torulaspora</taxon>
    </lineage>
</organism>
<dbReference type="PANTHER" id="PTHR28141">
    <property type="entry name" value="2',3'-CYCLIC-NUCLEOTIDE 3'-PHOSPHODIESTERASE"/>
    <property type="match status" value="1"/>
</dbReference>
<dbReference type="GO" id="GO:0009187">
    <property type="term" value="P:cyclic nucleotide metabolic process"/>
    <property type="evidence" value="ECO:0007669"/>
    <property type="project" value="TreeGrafter"/>
</dbReference>
<dbReference type="Pfam" id="PF07823">
    <property type="entry name" value="CPDase"/>
    <property type="match status" value="1"/>
</dbReference>
<evidence type="ECO:0000256" key="4">
    <source>
        <dbReference type="ARBA" id="ARBA00014478"/>
    </source>
</evidence>
<name>A0A7H9HKY8_9SACH</name>
<sequence>MTIALWYCPQQGSAAYEILELLIESLQSIFPSSPRFEPHITITNNLVCKDSDDVNKILTSCVAAVQSIKPVLGSAGSDEPLVSFKDCSVGKKFFNKVVLDCRENRYLISIAQIMRELYVEIDDTSRSQRAATWARDEFRPHLSLLYSETYPISQAFLRIIQQRVEDALDVQLHSVPTTSGDRQLVWQLSSTPSCSWSLPGTFKVVKCEGPVGEWQVLGRTDV</sequence>
<dbReference type="Proteomes" id="UP000510647">
    <property type="component" value="Chromosome 1"/>
</dbReference>
<comment type="similarity">
    <text evidence="2">Belongs to the 2H phosphoesterase superfamily. CPD1 family.</text>
</comment>
<dbReference type="SUPFAM" id="SSF55144">
    <property type="entry name" value="LigT-like"/>
    <property type="match status" value="1"/>
</dbReference>